<dbReference type="PANTHER" id="PTHR43448">
    <property type="entry name" value="PROTOHEME IX FARNESYLTRANSFERASE, MITOCHONDRIAL"/>
    <property type="match status" value="1"/>
</dbReference>
<evidence type="ECO:0000256" key="9">
    <source>
        <dbReference type="HAMAP-Rule" id="MF_00154"/>
    </source>
</evidence>
<dbReference type="GO" id="GO:0005886">
    <property type="term" value="C:plasma membrane"/>
    <property type="evidence" value="ECO:0007669"/>
    <property type="project" value="UniProtKB-SubCell"/>
</dbReference>
<feature type="transmembrane region" description="Helical" evidence="9">
    <location>
        <begin position="267"/>
        <end position="284"/>
    </location>
</feature>
<dbReference type="InterPro" id="IPR044878">
    <property type="entry name" value="UbiA_sf"/>
</dbReference>
<comment type="subcellular location">
    <subcellularLocation>
        <location evidence="9">Cell membrane</location>
        <topology evidence="9">Multi-pass membrane protein</topology>
    </subcellularLocation>
    <subcellularLocation>
        <location evidence="1">Membrane</location>
        <topology evidence="1">Multi-pass membrane protein</topology>
    </subcellularLocation>
</comment>
<feature type="transmembrane region" description="Helical" evidence="9">
    <location>
        <begin position="110"/>
        <end position="126"/>
    </location>
</feature>
<keyword evidence="2 9" id="KW-1003">Cell membrane</keyword>
<comment type="similarity">
    <text evidence="9">Belongs to the UbiA prenyltransferase family. Protoheme IX farnesyltransferase subfamily.</text>
</comment>
<gene>
    <name evidence="9" type="primary">ctaB</name>
    <name evidence="10" type="ORF">EO244_15995</name>
</gene>
<evidence type="ECO:0000313" key="10">
    <source>
        <dbReference type="EMBL" id="RXQ87860.1"/>
    </source>
</evidence>
<evidence type="ECO:0000256" key="4">
    <source>
        <dbReference type="ARBA" id="ARBA00022692"/>
    </source>
</evidence>
<name>A0A4Q1JHY4_9BACT</name>
<keyword evidence="4 9" id="KW-0812">Transmembrane</keyword>
<proteinExistence type="inferred from homology"/>
<reference evidence="10 11" key="1">
    <citation type="submission" date="2019-01" db="EMBL/GenBank/DDBJ databases">
        <title>Ancylomarina salipaludis sp. nov., isolated from a salt marsh.</title>
        <authorList>
            <person name="Yoon J.-H."/>
        </authorList>
    </citation>
    <scope>NUCLEOTIDE SEQUENCE [LARGE SCALE GENOMIC DNA]</scope>
    <source>
        <strain evidence="10 11">SHSM-M15</strain>
    </source>
</reference>
<keyword evidence="3 9" id="KW-0808">Transferase</keyword>
<evidence type="ECO:0000256" key="1">
    <source>
        <dbReference type="ARBA" id="ARBA00004141"/>
    </source>
</evidence>
<evidence type="ECO:0000313" key="11">
    <source>
        <dbReference type="Proteomes" id="UP000289703"/>
    </source>
</evidence>
<evidence type="ECO:0000256" key="2">
    <source>
        <dbReference type="ARBA" id="ARBA00022475"/>
    </source>
</evidence>
<dbReference type="GO" id="GO:0008495">
    <property type="term" value="F:protoheme IX farnesyltransferase activity"/>
    <property type="evidence" value="ECO:0007669"/>
    <property type="project" value="UniProtKB-UniRule"/>
</dbReference>
<evidence type="ECO:0000256" key="6">
    <source>
        <dbReference type="ARBA" id="ARBA00023133"/>
    </source>
</evidence>
<comment type="pathway">
    <text evidence="9">Porphyrin-containing compound metabolism; heme O biosynthesis; heme O from protoheme: step 1/1.</text>
</comment>
<feature type="transmembrane region" description="Helical" evidence="9">
    <location>
        <begin position="235"/>
        <end position="255"/>
    </location>
</feature>
<evidence type="ECO:0000256" key="8">
    <source>
        <dbReference type="ARBA" id="ARBA00047690"/>
    </source>
</evidence>
<dbReference type="Proteomes" id="UP000289703">
    <property type="component" value="Unassembled WGS sequence"/>
</dbReference>
<feature type="transmembrane region" description="Helical" evidence="9">
    <location>
        <begin position="40"/>
        <end position="63"/>
    </location>
</feature>
<accession>A0A4Q1JHY4</accession>
<organism evidence="10 11">
    <name type="scientific">Ancylomarina salipaludis</name>
    <dbReference type="NCBI Taxonomy" id="2501299"/>
    <lineage>
        <taxon>Bacteria</taxon>
        <taxon>Pseudomonadati</taxon>
        <taxon>Bacteroidota</taxon>
        <taxon>Bacteroidia</taxon>
        <taxon>Marinilabiliales</taxon>
        <taxon>Marinifilaceae</taxon>
        <taxon>Ancylomarina</taxon>
    </lineage>
</organism>
<feature type="transmembrane region" description="Helical" evidence="9">
    <location>
        <begin position="208"/>
        <end position="229"/>
    </location>
</feature>
<dbReference type="InterPro" id="IPR006369">
    <property type="entry name" value="Protohaem_IX_farnesylTrfase"/>
</dbReference>
<feature type="transmembrane region" description="Helical" evidence="9">
    <location>
        <begin position="161"/>
        <end position="187"/>
    </location>
</feature>
<dbReference type="EC" id="2.5.1.141" evidence="9"/>
<keyword evidence="5 9" id="KW-1133">Transmembrane helix</keyword>
<sequence>MMNLNLKINSLFELGKIKIAIPIAISCFTGYLLYSPKISFDMAAVVLGILLIVAGASAINHIQEYKKDALMNRTRFRPIPSGKISPAEAFIWSALFFLFGFVLLIWGGNIMSSVIAIFSILWYNLVYTPLKQVSAFAVVPGALSGAFPPLIGYVAAGGDLFAPPVLALAFFFFIGQIPHFWLLLLLYGDDYKRGGFKVLTDVFSIRQIHSITLVWMLSTVMVALLLPLFDVLRSQLSVWILLILSVWIIFYSFPILKKYDRLTVRKLFLQLNLYFLFIMIMISIDKLYL</sequence>
<feature type="transmembrane region" description="Helical" evidence="9">
    <location>
        <begin position="133"/>
        <end position="155"/>
    </location>
</feature>
<evidence type="ECO:0000256" key="5">
    <source>
        <dbReference type="ARBA" id="ARBA00022989"/>
    </source>
</evidence>
<dbReference type="HAMAP" id="MF_00154">
    <property type="entry name" value="CyoE_CtaB"/>
    <property type="match status" value="1"/>
</dbReference>
<keyword evidence="6 9" id="KW-0350">Heme biosynthesis</keyword>
<dbReference type="Gene3D" id="1.10.357.140">
    <property type="entry name" value="UbiA prenyltransferase"/>
    <property type="match status" value="1"/>
</dbReference>
<dbReference type="CDD" id="cd13957">
    <property type="entry name" value="PT_UbiA_Cox10"/>
    <property type="match status" value="1"/>
</dbReference>
<keyword evidence="7 9" id="KW-0472">Membrane</keyword>
<comment type="catalytic activity">
    <reaction evidence="8 9">
        <text>heme b + (2E,6E)-farnesyl diphosphate + H2O = Fe(II)-heme o + diphosphate</text>
        <dbReference type="Rhea" id="RHEA:28070"/>
        <dbReference type="ChEBI" id="CHEBI:15377"/>
        <dbReference type="ChEBI" id="CHEBI:33019"/>
        <dbReference type="ChEBI" id="CHEBI:60344"/>
        <dbReference type="ChEBI" id="CHEBI:60530"/>
        <dbReference type="ChEBI" id="CHEBI:175763"/>
        <dbReference type="EC" id="2.5.1.141"/>
    </reaction>
</comment>
<dbReference type="UniPathway" id="UPA00834">
    <property type="reaction ID" value="UER00712"/>
</dbReference>
<dbReference type="AlphaFoldDB" id="A0A4Q1JHY4"/>
<feature type="transmembrane region" description="Helical" evidence="9">
    <location>
        <begin position="84"/>
        <end position="104"/>
    </location>
</feature>
<comment type="caution">
    <text evidence="10">The sequence shown here is derived from an EMBL/GenBank/DDBJ whole genome shotgun (WGS) entry which is preliminary data.</text>
</comment>
<dbReference type="GO" id="GO:0006784">
    <property type="term" value="P:heme A biosynthetic process"/>
    <property type="evidence" value="ECO:0007669"/>
    <property type="project" value="TreeGrafter"/>
</dbReference>
<dbReference type="GO" id="GO:0048034">
    <property type="term" value="P:heme O biosynthetic process"/>
    <property type="evidence" value="ECO:0007669"/>
    <property type="project" value="UniProtKB-UniRule"/>
</dbReference>
<evidence type="ECO:0000256" key="7">
    <source>
        <dbReference type="ARBA" id="ARBA00023136"/>
    </source>
</evidence>
<dbReference type="RefSeq" id="WP_129255692.1">
    <property type="nucleotide sequence ID" value="NZ_SAXA01000021.1"/>
</dbReference>
<comment type="function">
    <text evidence="9">Converts heme B (protoheme IX) to heme O by substitution of the vinyl group on carbon 2 of heme B porphyrin ring with a hydroxyethyl farnesyl side group.</text>
</comment>
<keyword evidence="11" id="KW-1185">Reference proteome</keyword>
<dbReference type="PANTHER" id="PTHR43448:SF2">
    <property type="entry name" value="PROTOHEME IX FARNESYLTRANSFERASE, MITOCHONDRIAL"/>
    <property type="match status" value="1"/>
</dbReference>
<evidence type="ECO:0000256" key="3">
    <source>
        <dbReference type="ARBA" id="ARBA00022679"/>
    </source>
</evidence>
<dbReference type="Pfam" id="PF01040">
    <property type="entry name" value="UbiA"/>
    <property type="match status" value="1"/>
</dbReference>
<dbReference type="InterPro" id="IPR000537">
    <property type="entry name" value="UbiA_prenyltransferase"/>
</dbReference>
<feature type="transmembrane region" description="Helical" evidence="9">
    <location>
        <begin position="12"/>
        <end position="34"/>
    </location>
</feature>
<dbReference type="OrthoDB" id="9814417at2"/>
<protein>
    <recommendedName>
        <fullName evidence="9">Protoheme IX farnesyltransferase</fullName>
        <ecNumber evidence="9">2.5.1.141</ecNumber>
    </recommendedName>
    <alternativeName>
        <fullName evidence="9">Heme B farnesyltransferase</fullName>
    </alternativeName>
    <alternativeName>
        <fullName evidence="9">Heme O synthase</fullName>
    </alternativeName>
</protein>
<dbReference type="EMBL" id="SAXA01000021">
    <property type="protein sequence ID" value="RXQ87860.1"/>
    <property type="molecule type" value="Genomic_DNA"/>
</dbReference>
<comment type="miscellaneous">
    <text evidence="9">Carbon 2 of the heme B porphyrin ring is defined according to the Fischer nomenclature.</text>
</comment>